<protein>
    <submittedName>
        <fullName evidence="2">Uncharacterized protein</fullName>
    </submittedName>
</protein>
<comment type="caution">
    <text evidence="2">The sequence shown here is derived from an EMBL/GenBank/DDBJ whole genome shotgun (WGS) entry which is preliminary data.</text>
</comment>
<organism evidence="2">
    <name type="scientific">marine sediment metagenome</name>
    <dbReference type="NCBI Taxonomy" id="412755"/>
    <lineage>
        <taxon>unclassified sequences</taxon>
        <taxon>metagenomes</taxon>
        <taxon>ecological metagenomes</taxon>
    </lineage>
</organism>
<evidence type="ECO:0000256" key="1">
    <source>
        <dbReference type="SAM" id="MobiDB-lite"/>
    </source>
</evidence>
<reference evidence="2" key="1">
    <citation type="journal article" date="2015" name="Nature">
        <title>Complex archaea that bridge the gap between prokaryotes and eukaryotes.</title>
        <authorList>
            <person name="Spang A."/>
            <person name="Saw J.H."/>
            <person name="Jorgensen S.L."/>
            <person name="Zaremba-Niedzwiedzka K."/>
            <person name="Martijn J."/>
            <person name="Lind A.E."/>
            <person name="van Eijk R."/>
            <person name="Schleper C."/>
            <person name="Guy L."/>
            <person name="Ettema T.J."/>
        </authorList>
    </citation>
    <scope>NUCLEOTIDE SEQUENCE</scope>
</reference>
<evidence type="ECO:0000313" key="2">
    <source>
        <dbReference type="EMBL" id="KKN43886.1"/>
    </source>
</evidence>
<dbReference type="InterPro" id="IPR010982">
    <property type="entry name" value="Lambda_DNA-bd_dom_sf"/>
</dbReference>
<dbReference type="AlphaFoldDB" id="A0A0F9T4E0"/>
<feature type="region of interest" description="Disordered" evidence="1">
    <location>
        <begin position="68"/>
        <end position="94"/>
    </location>
</feature>
<gene>
    <name evidence="2" type="ORF">LCGC14_0698350</name>
</gene>
<accession>A0A0F9T4E0</accession>
<sequence>MRMNKPLKVLIVEDGRNQYEIAQVAGIEETRLSKIIHKRAQMTEVERGLLAHVLGKSADELNKTYTDAPVQASSNGKIPRRGREPADNGGSTMQEPQDYILELLRFGRPKCRFQHRVGKKIWICCRGPEHEPPHAYVKMIVTGFTDEGKKAGSITYETSHALEGKA</sequence>
<dbReference type="SUPFAM" id="SSF47413">
    <property type="entry name" value="lambda repressor-like DNA-binding domains"/>
    <property type="match status" value="1"/>
</dbReference>
<dbReference type="GO" id="GO:0003677">
    <property type="term" value="F:DNA binding"/>
    <property type="evidence" value="ECO:0007669"/>
    <property type="project" value="InterPro"/>
</dbReference>
<dbReference type="EMBL" id="LAZR01001482">
    <property type="protein sequence ID" value="KKN43886.1"/>
    <property type="molecule type" value="Genomic_DNA"/>
</dbReference>
<name>A0A0F9T4E0_9ZZZZ</name>
<proteinExistence type="predicted"/>